<sequence>MSAASADTAVARRVRAICDGHDDRLLVLLGVVPPSLRRDTGAWLRALRADYEDELELLTHVQRVATPNVDDDARAALLRRLGRLRLPTALVVDTSATAYGRWCTRHGATAHGWRLLETARGAAPVGGVLVPWRDCLAAPAISRRVLADFGDAWAGIDTSVAMLTDALLANDVQVGGIALGDLLAQPGAAPVSPARMTSVLDRLANTVRLRRITAATRRTHSLRSRL</sequence>
<reference evidence="1 2" key="1">
    <citation type="submission" date="2015-11" db="EMBL/GenBank/DDBJ databases">
        <title>Expanding the genomic diversity of Burkholderia species for the development of highly accurate diagnostics.</title>
        <authorList>
            <person name="Sahl J."/>
            <person name="Keim P."/>
            <person name="Wagner D."/>
        </authorList>
    </citation>
    <scope>NUCLEOTIDE SEQUENCE [LARGE SCALE GENOMIC DNA]</scope>
    <source>
        <strain evidence="1 2">MSMB1302</strain>
    </source>
</reference>
<name>A0A124SM28_BURCE</name>
<evidence type="ECO:0000313" key="2">
    <source>
        <dbReference type="Proteomes" id="UP000069001"/>
    </source>
</evidence>
<dbReference type="AlphaFoldDB" id="A0A124SM28"/>
<gene>
    <name evidence="1" type="ORF">WS90_24565</name>
</gene>
<proteinExistence type="predicted"/>
<dbReference type="Proteomes" id="UP000069001">
    <property type="component" value="Unassembled WGS sequence"/>
</dbReference>
<comment type="caution">
    <text evidence="1">The sequence shown here is derived from an EMBL/GenBank/DDBJ whole genome shotgun (WGS) entry which is preliminary data.</text>
</comment>
<protein>
    <recommendedName>
        <fullName evidence="3">3-deoxy-D-arabinoheptulosonate-7-phosphate synthase</fullName>
    </recommendedName>
</protein>
<dbReference type="RefSeq" id="WP_059731697.1">
    <property type="nucleotide sequence ID" value="NZ_LOYH01000086.1"/>
</dbReference>
<evidence type="ECO:0000313" key="1">
    <source>
        <dbReference type="EMBL" id="KVK76379.1"/>
    </source>
</evidence>
<dbReference type="EMBL" id="LOYH01000086">
    <property type="protein sequence ID" value="KVK76379.1"/>
    <property type="molecule type" value="Genomic_DNA"/>
</dbReference>
<organism evidence="1 2">
    <name type="scientific">Burkholderia cepacia</name>
    <name type="common">Pseudomonas cepacia</name>
    <dbReference type="NCBI Taxonomy" id="292"/>
    <lineage>
        <taxon>Bacteria</taxon>
        <taxon>Pseudomonadati</taxon>
        <taxon>Pseudomonadota</taxon>
        <taxon>Betaproteobacteria</taxon>
        <taxon>Burkholderiales</taxon>
        <taxon>Burkholderiaceae</taxon>
        <taxon>Burkholderia</taxon>
        <taxon>Burkholderia cepacia complex</taxon>
    </lineage>
</organism>
<accession>A0A124SM28</accession>
<evidence type="ECO:0008006" key="3">
    <source>
        <dbReference type="Google" id="ProtNLM"/>
    </source>
</evidence>